<dbReference type="PANTHER" id="PTHR40465">
    <property type="entry name" value="CHROMOSOME 1, WHOLE GENOME SHOTGUN SEQUENCE"/>
    <property type="match status" value="1"/>
</dbReference>
<dbReference type="PANTHER" id="PTHR40465:SF1">
    <property type="entry name" value="DUF6534 DOMAIN-CONTAINING PROTEIN"/>
    <property type="match status" value="1"/>
</dbReference>
<sequence>MSETLPERPTPITPGMFASSYGGILICGWFTILFYGMALLQTYMYFLRYRKDNLWLKLLVSIVSTRSESVLNELNSIPYSYADPSILNTESWTLHYLAITTVQMFFARMIFQLLKGFRKWLLVVGLVMFIISEFGWIVKQFQSTSLSDLSQWLPKVLVPLRILRMLSDAATTLSLCLTLFDAEIHFKPSIKLVRTIIIYAINRFILTTIVNTVETIVMIVQPDNTSILSVDSLSVNLYINSLLATLNTRDHVRAIGMDVTSFVSLGELEFHPTRANTVNLPGTQSSVAPPSDTTNPRYHHSMGEHNRHPLQKAVHISVETESYVMKDFDSESPEPVHDKGREEILVV</sequence>
<dbReference type="Proteomes" id="UP000297245">
    <property type="component" value="Unassembled WGS sequence"/>
</dbReference>
<organism evidence="4 5">
    <name type="scientific">Dendrothele bispora (strain CBS 962.96)</name>
    <dbReference type="NCBI Taxonomy" id="1314807"/>
    <lineage>
        <taxon>Eukaryota</taxon>
        <taxon>Fungi</taxon>
        <taxon>Dikarya</taxon>
        <taxon>Basidiomycota</taxon>
        <taxon>Agaricomycotina</taxon>
        <taxon>Agaricomycetes</taxon>
        <taxon>Agaricomycetidae</taxon>
        <taxon>Agaricales</taxon>
        <taxon>Agaricales incertae sedis</taxon>
        <taxon>Dendrothele</taxon>
    </lineage>
</organism>
<keyword evidence="5" id="KW-1185">Reference proteome</keyword>
<feature type="region of interest" description="Disordered" evidence="1">
    <location>
        <begin position="328"/>
        <end position="347"/>
    </location>
</feature>
<evidence type="ECO:0000313" key="5">
    <source>
        <dbReference type="Proteomes" id="UP000297245"/>
    </source>
</evidence>
<feature type="domain" description="DUF6534" evidence="3">
    <location>
        <begin position="165"/>
        <end position="251"/>
    </location>
</feature>
<accession>A0A4S8L1G0</accession>
<feature type="transmembrane region" description="Helical" evidence="2">
    <location>
        <begin position="120"/>
        <end position="138"/>
    </location>
</feature>
<keyword evidence="2" id="KW-0472">Membrane</keyword>
<reference evidence="4 5" key="1">
    <citation type="journal article" date="2019" name="Nat. Ecol. Evol.">
        <title>Megaphylogeny resolves global patterns of mushroom evolution.</title>
        <authorList>
            <person name="Varga T."/>
            <person name="Krizsan K."/>
            <person name="Foldi C."/>
            <person name="Dima B."/>
            <person name="Sanchez-Garcia M."/>
            <person name="Sanchez-Ramirez S."/>
            <person name="Szollosi G.J."/>
            <person name="Szarkandi J.G."/>
            <person name="Papp V."/>
            <person name="Albert L."/>
            <person name="Andreopoulos W."/>
            <person name="Angelini C."/>
            <person name="Antonin V."/>
            <person name="Barry K.W."/>
            <person name="Bougher N.L."/>
            <person name="Buchanan P."/>
            <person name="Buyck B."/>
            <person name="Bense V."/>
            <person name="Catcheside P."/>
            <person name="Chovatia M."/>
            <person name="Cooper J."/>
            <person name="Damon W."/>
            <person name="Desjardin D."/>
            <person name="Finy P."/>
            <person name="Geml J."/>
            <person name="Haridas S."/>
            <person name="Hughes K."/>
            <person name="Justo A."/>
            <person name="Karasinski D."/>
            <person name="Kautmanova I."/>
            <person name="Kiss B."/>
            <person name="Kocsube S."/>
            <person name="Kotiranta H."/>
            <person name="LaButti K.M."/>
            <person name="Lechner B.E."/>
            <person name="Liimatainen K."/>
            <person name="Lipzen A."/>
            <person name="Lukacs Z."/>
            <person name="Mihaltcheva S."/>
            <person name="Morgado L.N."/>
            <person name="Niskanen T."/>
            <person name="Noordeloos M.E."/>
            <person name="Ohm R.A."/>
            <person name="Ortiz-Santana B."/>
            <person name="Ovrebo C."/>
            <person name="Racz N."/>
            <person name="Riley R."/>
            <person name="Savchenko A."/>
            <person name="Shiryaev A."/>
            <person name="Soop K."/>
            <person name="Spirin V."/>
            <person name="Szebenyi C."/>
            <person name="Tomsovsky M."/>
            <person name="Tulloss R.E."/>
            <person name="Uehling J."/>
            <person name="Grigoriev I.V."/>
            <person name="Vagvolgyi C."/>
            <person name="Papp T."/>
            <person name="Martin F.M."/>
            <person name="Miettinen O."/>
            <person name="Hibbett D.S."/>
            <person name="Nagy L.G."/>
        </authorList>
    </citation>
    <scope>NUCLEOTIDE SEQUENCE [LARGE SCALE GENOMIC DNA]</scope>
    <source>
        <strain evidence="4 5">CBS 962.96</strain>
    </source>
</reference>
<dbReference type="EMBL" id="ML179746">
    <property type="protein sequence ID" value="THU82247.1"/>
    <property type="molecule type" value="Genomic_DNA"/>
</dbReference>
<gene>
    <name evidence="4" type="ORF">K435DRAFT_784698</name>
</gene>
<evidence type="ECO:0000256" key="2">
    <source>
        <dbReference type="SAM" id="Phobius"/>
    </source>
</evidence>
<feature type="transmembrane region" description="Helical" evidence="2">
    <location>
        <begin position="20"/>
        <end position="47"/>
    </location>
</feature>
<dbReference type="Pfam" id="PF20152">
    <property type="entry name" value="DUF6534"/>
    <property type="match status" value="1"/>
</dbReference>
<keyword evidence="2" id="KW-1133">Transmembrane helix</keyword>
<feature type="compositionally biased region" description="Polar residues" evidence="1">
    <location>
        <begin position="279"/>
        <end position="296"/>
    </location>
</feature>
<proteinExistence type="predicted"/>
<dbReference type="OrthoDB" id="3012488at2759"/>
<keyword evidence="2" id="KW-0812">Transmembrane</keyword>
<name>A0A4S8L1G0_DENBC</name>
<feature type="region of interest" description="Disordered" evidence="1">
    <location>
        <begin position="279"/>
        <end position="304"/>
    </location>
</feature>
<dbReference type="InterPro" id="IPR045339">
    <property type="entry name" value="DUF6534"/>
</dbReference>
<protein>
    <recommendedName>
        <fullName evidence="3">DUF6534 domain-containing protein</fullName>
    </recommendedName>
</protein>
<evidence type="ECO:0000259" key="3">
    <source>
        <dbReference type="Pfam" id="PF20152"/>
    </source>
</evidence>
<dbReference type="AlphaFoldDB" id="A0A4S8L1G0"/>
<evidence type="ECO:0000313" key="4">
    <source>
        <dbReference type="EMBL" id="THU82247.1"/>
    </source>
</evidence>
<evidence type="ECO:0000256" key="1">
    <source>
        <dbReference type="SAM" id="MobiDB-lite"/>
    </source>
</evidence>